<comment type="caution">
    <text evidence="1">The sequence shown here is derived from an EMBL/GenBank/DDBJ whole genome shotgun (WGS) entry which is preliminary data.</text>
</comment>
<reference evidence="1" key="1">
    <citation type="journal article" date="2023" name="Science">
        <title>Elucidation of the pathway for biosynthesis of saponin adjuvants from the soapbark tree.</title>
        <authorList>
            <person name="Reed J."/>
            <person name="Orme A."/>
            <person name="El-Demerdash A."/>
            <person name="Owen C."/>
            <person name="Martin L.B.B."/>
            <person name="Misra R.C."/>
            <person name="Kikuchi S."/>
            <person name="Rejzek M."/>
            <person name="Martin A.C."/>
            <person name="Harkess A."/>
            <person name="Leebens-Mack J."/>
            <person name="Louveau T."/>
            <person name="Stephenson M.J."/>
            <person name="Osbourn A."/>
        </authorList>
    </citation>
    <scope>NUCLEOTIDE SEQUENCE</scope>
    <source>
        <strain evidence="1">S10</strain>
    </source>
</reference>
<proteinExistence type="predicted"/>
<dbReference type="Proteomes" id="UP001163823">
    <property type="component" value="Chromosome 2"/>
</dbReference>
<organism evidence="1 2">
    <name type="scientific">Quillaja saponaria</name>
    <name type="common">Soap bark tree</name>
    <dbReference type="NCBI Taxonomy" id="32244"/>
    <lineage>
        <taxon>Eukaryota</taxon>
        <taxon>Viridiplantae</taxon>
        <taxon>Streptophyta</taxon>
        <taxon>Embryophyta</taxon>
        <taxon>Tracheophyta</taxon>
        <taxon>Spermatophyta</taxon>
        <taxon>Magnoliopsida</taxon>
        <taxon>eudicotyledons</taxon>
        <taxon>Gunneridae</taxon>
        <taxon>Pentapetalae</taxon>
        <taxon>rosids</taxon>
        <taxon>fabids</taxon>
        <taxon>Fabales</taxon>
        <taxon>Quillajaceae</taxon>
        <taxon>Quillaja</taxon>
    </lineage>
</organism>
<dbReference type="KEGG" id="qsa:O6P43_002813"/>
<sequence length="92" mass="10771">MEIDWLKLIKSPPPLRLIMPQIIFFTDLSSSLGSLSLAEPELRRILRNRQKRPENLNPFLFLCILERKVNFMDLCGLGFHVHMKKYSASGHY</sequence>
<keyword evidence="2" id="KW-1185">Reference proteome</keyword>
<protein>
    <submittedName>
        <fullName evidence="1">Uncharacterized protein</fullName>
    </submittedName>
</protein>
<dbReference type="AlphaFoldDB" id="A0AAD7QEI3"/>
<accession>A0AAD7QEI3</accession>
<evidence type="ECO:0000313" key="2">
    <source>
        <dbReference type="Proteomes" id="UP001163823"/>
    </source>
</evidence>
<gene>
    <name evidence="1" type="ORF">O6P43_002813</name>
</gene>
<name>A0AAD7QEI3_QUISA</name>
<dbReference type="EMBL" id="JARAOO010000002">
    <property type="protein sequence ID" value="KAJ7979411.1"/>
    <property type="molecule type" value="Genomic_DNA"/>
</dbReference>
<evidence type="ECO:0000313" key="1">
    <source>
        <dbReference type="EMBL" id="KAJ7979411.1"/>
    </source>
</evidence>